<accession>A0A564YYB7</accession>
<dbReference type="Gene3D" id="1.20.5.350">
    <property type="match status" value="1"/>
</dbReference>
<evidence type="ECO:0000313" key="3">
    <source>
        <dbReference type="EMBL" id="VUZ51638.1"/>
    </source>
</evidence>
<dbReference type="PANTHER" id="PTHR13738:SF1">
    <property type="entry name" value="TROPONIN I"/>
    <property type="match status" value="1"/>
</dbReference>
<keyword evidence="4" id="KW-1185">Reference proteome</keyword>
<dbReference type="GO" id="GO:0006936">
    <property type="term" value="P:muscle contraction"/>
    <property type="evidence" value="ECO:0007669"/>
    <property type="project" value="TreeGrafter"/>
</dbReference>
<evidence type="ECO:0000256" key="1">
    <source>
        <dbReference type="ARBA" id="ARBA00009930"/>
    </source>
</evidence>
<evidence type="ECO:0000256" key="2">
    <source>
        <dbReference type="SAM" id="MobiDB-lite"/>
    </source>
</evidence>
<reference evidence="3 4" key="1">
    <citation type="submission" date="2019-07" db="EMBL/GenBank/DDBJ databases">
        <authorList>
            <person name="Jastrzebski P J."/>
            <person name="Paukszto L."/>
            <person name="Jastrzebski P J."/>
        </authorList>
    </citation>
    <scope>NUCLEOTIDE SEQUENCE [LARGE SCALE GENOMIC DNA]</scope>
    <source>
        <strain evidence="3 4">WMS-il1</strain>
    </source>
</reference>
<comment type="similarity">
    <text evidence="1">Belongs to the troponin I family.</text>
</comment>
<evidence type="ECO:0000313" key="4">
    <source>
        <dbReference type="Proteomes" id="UP000321570"/>
    </source>
</evidence>
<sequence>MLKLKDILEDLKEEVNDGNKEEEENADNGIKQKVVKQEEEEAKQEKEEVGVEEVAETIPTEEEQKKSVKKPEENVEINEEVTVQIGEEVNEKGWDETQKTREEEERRKREEEARREEAAAERQRKQEEKAKREAEEAAKKQRKPGQKRKGLGGLSPEKKRLLKQLIMQKAADEMKAEMKKRQEEKDNYLKSRVQPLQLDGLDDAALQKKVRELHARMAQLEGEKYDWEVKLRRQDIEINELTMKVNDVKGKFVKPVLKKVSKTESQLARIEKKEKSLAAFRNQLKSTGQNKFALEEKDEASHKVDFRDQLKPAAEGEPAKEATEE</sequence>
<evidence type="ECO:0008006" key="5">
    <source>
        <dbReference type="Google" id="ProtNLM"/>
    </source>
</evidence>
<proteinExistence type="inferred from homology"/>
<feature type="compositionally biased region" description="Basic residues" evidence="2">
    <location>
        <begin position="140"/>
        <end position="150"/>
    </location>
</feature>
<dbReference type="EMBL" id="CABIJS010000444">
    <property type="protein sequence ID" value="VUZ51638.1"/>
    <property type="molecule type" value="Genomic_DNA"/>
</dbReference>
<feature type="compositionally biased region" description="Basic and acidic residues" evidence="2">
    <location>
        <begin position="1"/>
        <end position="19"/>
    </location>
</feature>
<organism evidence="3 4">
    <name type="scientific">Hymenolepis diminuta</name>
    <name type="common">Rat tapeworm</name>
    <dbReference type="NCBI Taxonomy" id="6216"/>
    <lineage>
        <taxon>Eukaryota</taxon>
        <taxon>Metazoa</taxon>
        <taxon>Spiralia</taxon>
        <taxon>Lophotrochozoa</taxon>
        <taxon>Platyhelminthes</taxon>
        <taxon>Cestoda</taxon>
        <taxon>Eucestoda</taxon>
        <taxon>Cyclophyllidea</taxon>
        <taxon>Hymenolepididae</taxon>
        <taxon>Hymenolepis</taxon>
    </lineage>
</organism>
<feature type="region of interest" description="Disordered" evidence="2">
    <location>
        <begin position="172"/>
        <end position="191"/>
    </location>
</feature>
<name>A0A564YYB7_HYMDI</name>
<dbReference type="AlphaFoldDB" id="A0A564YYB7"/>
<gene>
    <name evidence="3" type="ORF">WMSIL1_LOCUS10409</name>
</gene>
<feature type="compositionally biased region" description="Basic and acidic residues" evidence="2">
    <location>
        <begin position="89"/>
        <end position="139"/>
    </location>
</feature>
<feature type="compositionally biased region" description="Basic and acidic residues" evidence="2">
    <location>
        <begin position="172"/>
        <end position="189"/>
    </location>
</feature>
<dbReference type="Proteomes" id="UP000321570">
    <property type="component" value="Unassembled WGS sequence"/>
</dbReference>
<dbReference type="SUPFAM" id="SSF90250">
    <property type="entry name" value="Troponin coil-coiled subunits"/>
    <property type="match status" value="1"/>
</dbReference>
<feature type="region of interest" description="Disordered" evidence="2">
    <location>
        <begin position="288"/>
        <end position="325"/>
    </location>
</feature>
<dbReference type="InterPro" id="IPR050875">
    <property type="entry name" value="Troponin_I"/>
</dbReference>
<dbReference type="GO" id="GO:0005861">
    <property type="term" value="C:troponin complex"/>
    <property type="evidence" value="ECO:0007669"/>
    <property type="project" value="InterPro"/>
</dbReference>
<feature type="compositionally biased region" description="Acidic residues" evidence="2">
    <location>
        <begin position="50"/>
        <end position="61"/>
    </location>
</feature>
<dbReference type="InterPro" id="IPR038077">
    <property type="entry name" value="Troponin_sf"/>
</dbReference>
<dbReference type="PANTHER" id="PTHR13738">
    <property type="entry name" value="TROPONIN I"/>
    <property type="match status" value="1"/>
</dbReference>
<dbReference type="Pfam" id="PF00992">
    <property type="entry name" value="Troponin"/>
    <property type="match status" value="1"/>
</dbReference>
<dbReference type="InterPro" id="IPR001978">
    <property type="entry name" value="Troponin"/>
</dbReference>
<feature type="compositionally biased region" description="Basic and acidic residues" evidence="2">
    <location>
        <begin position="62"/>
        <end position="73"/>
    </location>
</feature>
<protein>
    <recommendedName>
        <fullName evidence="5">Troponin I</fullName>
    </recommendedName>
</protein>
<feature type="compositionally biased region" description="Basic and acidic residues" evidence="2">
    <location>
        <begin position="293"/>
        <end position="310"/>
    </location>
</feature>
<feature type="region of interest" description="Disordered" evidence="2">
    <location>
        <begin position="1"/>
        <end position="160"/>
    </location>
</feature>